<organism evidence="2 3">
    <name type="scientific">Chitinophaga eiseniae</name>
    <dbReference type="NCBI Taxonomy" id="634771"/>
    <lineage>
        <taxon>Bacteria</taxon>
        <taxon>Pseudomonadati</taxon>
        <taxon>Bacteroidota</taxon>
        <taxon>Chitinophagia</taxon>
        <taxon>Chitinophagales</taxon>
        <taxon>Chitinophagaceae</taxon>
        <taxon>Chitinophaga</taxon>
    </lineage>
</organism>
<keyword evidence="1" id="KW-0472">Membrane</keyword>
<protein>
    <submittedName>
        <fullName evidence="2">Uncharacterized protein</fullName>
    </submittedName>
</protein>
<gene>
    <name evidence="2" type="ORF">HGH91_01990</name>
</gene>
<keyword evidence="3" id="KW-1185">Reference proteome</keyword>
<keyword evidence="1" id="KW-1133">Transmembrane helix</keyword>
<name>A0A847SB92_9BACT</name>
<comment type="caution">
    <text evidence="2">The sequence shown here is derived from an EMBL/GenBank/DDBJ whole genome shotgun (WGS) entry which is preliminary data.</text>
</comment>
<proteinExistence type="predicted"/>
<evidence type="ECO:0000313" key="2">
    <source>
        <dbReference type="EMBL" id="NLR77374.1"/>
    </source>
</evidence>
<evidence type="ECO:0000313" key="3">
    <source>
        <dbReference type="Proteomes" id="UP000552864"/>
    </source>
</evidence>
<evidence type="ECO:0000256" key="1">
    <source>
        <dbReference type="SAM" id="Phobius"/>
    </source>
</evidence>
<feature type="transmembrane region" description="Helical" evidence="1">
    <location>
        <begin position="31"/>
        <end position="50"/>
    </location>
</feature>
<dbReference type="AlphaFoldDB" id="A0A847SB92"/>
<reference evidence="2 3" key="1">
    <citation type="submission" date="2020-04" db="EMBL/GenBank/DDBJ databases">
        <authorList>
            <person name="Yin C."/>
        </authorList>
    </citation>
    <scope>NUCLEOTIDE SEQUENCE [LARGE SCALE GENOMIC DNA]</scope>
    <source>
        <strain evidence="2 3">Ak56</strain>
    </source>
</reference>
<dbReference type="Proteomes" id="UP000552864">
    <property type="component" value="Unassembled WGS sequence"/>
</dbReference>
<sequence>MNIIITFSLHKAPIKHMSFLKNKTTWTNAEFIPFKLCVASIYVIVGAYFHDFFRQYYIPLAILFGITVIWTVWLWVKKTKATK</sequence>
<accession>A0A847SB92</accession>
<dbReference type="EMBL" id="JABAHZ010000001">
    <property type="protein sequence ID" value="NLR77374.1"/>
    <property type="molecule type" value="Genomic_DNA"/>
</dbReference>
<keyword evidence="1" id="KW-0812">Transmembrane</keyword>
<feature type="transmembrane region" description="Helical" evidence="1">
    <location>
        <begin position="56"/>
        <end position="76"/>
    </location>
</feature>